<proteinExistence type="predicted"/>
<dbReference type="InParanoid" id="B8CGJ5"/>
<protein>
    <recommendedName>
        <fullName evidence="4">Smr domain-containing protein</fullName>
    </recommendedName>
</protein>
<feature type="compositionally biased region" description="Basic residues" evidence="1">
    <location>
        <begin position="391"/>
        <end position="407"/>
    </location>
</feature>
<sequence>MPTRDASTSISATNPLSPTIQPDSESIQGSRSEADDASLSEELDSIERVTQYAEVQVVIRTVGKEEERSQAKRAAANLRISIHAAQMCGPIPEGGKPLNDVVAASYLQLQPLANVEEAINYHWSIIPLTVKQFLLDDPGSIDLLKLVTFWTRTEERTAHCVPDTLGSANHSSSFYLASSYLQLGQFTRARALLLNGAFMKECQYTPISEIVQFVREHEIITDFNVLREKLPYYHNGVVSSCHPASMEKYLSISMSNGYKRMMNFASKAATGPVHEYIDHISSVKQKSSTSTMDSDDEYKISIRLHDEESNDVRTMKIGFTSTLKTLFNEYAEERGLSLRAFRFSYEGRTLFLSSVGNKTPEQMGMNEGSVFVVTYTDGLSEEPTKSTSSPKGKHCTSKKKGSKNKNKRRIKTIISTKTEEQMKVDHSKALTILFREAEDTFKEIRQRLNSLTLERTQPKSRSSRQRSQVSHPLQDPTFNVTSESLGGKAGKTRYLVHIGDVNNLYKTTKPSSVHSRNPQPQSLSLDLHGLTKNEAESVLNTNLPKWNETAHSSSYPFVILVEIVCGGGSQVLSEVVERWIRVNENVANAPKSVLCRRDIL</sequence>
<dbReference type="GO" id="GO:0016925">
    <property type="term" value="P:protein sumoylation"/>
    <property type="evidence" value="ECO:0000318"/>
    <property type="project" value="GO_Central"/>
</dbReference>
<feature type="compositionally biased region" description="Polar residues" evidence="1">
    <location>
        <begin position="1"/>
        <end position="31"/>
    </location>
</feature>
<evidence type="ECO:0008006" key="4">
    <source>
        <dbReference type="Google" id="ProtNLM"/>
    </source>
</evidence>
<reference evidence="2 3" key="2">
    <citation type="journal article" date="2008" name="Nature">
        <title>The Phaeodactylum genome reveals the evolutionary history of diatom genomes.</title>
        <authorList>
            <person name="Bowler C."/>
            <person name="Allen A.E."/>
            <person name="Badger J.H."/>
            <person name="Grimwood J."/>
            <person name="Jabbari K."/>
            <person name="Kuo A."/>
            <person name="Maheswari U."/>
            <person name="Martens C."/>
            <person name="Maumus F."/>
            <person name="Otillar R.P."/>
            <person name="Rayko E."/>
            <person name="Salamov A."/>
            <person name="Vandepoele K."/>
            <person name="Beszteri B."/>
            <person name="Gruber A."/>
            <person name="Heijde M."/>
            <person name="Katinka M."/>
            <person name="Mock T."/>
            <person name="Valentin K."/>
            <person name="Verret F."/>
            <person name="Berges J.A."/>
            <person name="Brownlee C."/>
            <person name="Cadoret J.P."/>
            <person name="Chiovitti A."/>
            <person name="Choi C.J."/>
            <person name="Coesel S."/>
            <person name="De Martino A."/>
            <person name="Detter J.C."/>
            <person name="Durkin C."/>
            <person name="Falciatore A."/>
            <person name="Fournet J."/>
            <person name="Haruta M."/>
            <person name="Huysman M.J."/>
            <person name="Jenkins B.D."/>
            <person name="Jiroutova K."/>
            <person name="Jorgensen R.E."/>
            <person name="Joubert Y."/>
            <person name="Kaplan A."/>
            <person name="Kroger N."/>
            <person name="Kroth P.G."/>
            <person name="La Roche J."/>
            <person name="Lindquist E."/>
            <person name="Lommer M."/>
            <person name="Martin-Jezequel V."/>
            <person name="Lopez P.J."/>
            <person name="Lucas S."/>
            <person name="Mangogna M."/>
            <person name="McGinnis K."/>
            <person name="Medlin L.K."/>
            <person name="Montsant A."/>
            <person name="Oudot-Le Secq M.P."/>
            <person name="Napoli C."/>
            <person name="Obornik M."/>
            <person name="Parker M.S."/>
            <person name="Petit J.L."/>
            <person name="Porcel B.M."/>
            <person name="Poulsen N."/>
            <person name="Robison M."/>
            <person name="Rychlewski L."/>
            <person name="Rynearson T.A."/>
            <person name="Schmutz J."/>
            <person name="Shapiro H."/>
            <person name="Siaut M."/>
            <person name="Stanley M."/>
            <person name="Sussman M.R."/>
            <person name="Taylor A.R."/>
            <person name="Vardi A."/>
            <person name="von Dassow P."/>
            <person name="Vyverman W."/>
            <person name="Willis A."/>
            <person name="Wyrwicz L.S."/>
            <person name="Rokhsar D.S."/>
            <person name="Weissenbach J."/>
            <person name="Armbrust E.V."/>
            <person name="Green B.R."/>
            <person name="Van de Peer Y."/>
            <person name="Grigoriev I.V."/>
        </authorList>
    </citation>
    <scope>NUCLEOTIDE SEQUENCE [LARGE SCALE GENOMIC DNA]</scope>
    <source>
        <strain evidence="2 3">CCMP1335</strain>
    </source>
</reference>
<evidence type="ECO:0000313" key="2">
    <source>
        <dbReference type="EMBL" id="EED87336.1"/>
    </source>
</evidence>
<feature type="region of interest" description="Disordered" evidence="1">
    <location>
        <begin position="1"/>
        <end position="40"/>
    </location>
</feature>
<gene>
    <name evidence="2" type="ORF">THAPSDRAFT_12132</name>
</gene>
<organism evidence="2 3">
    <name type="scientific">Thalassiosira pseudonana</name>
    <name type="common">Marine diatom</name>
    <name type="synonym">Cyclotella nana</name>
    <dbReference type="NCBI Taxonomy" id="35128"/>
    <lineage>
        <taxon>Eukaryota</taxon>
        <taxon>Sar</taxon>
        <taxon>Stramenopiles</taxon>
        <taxon>Ochrophyta</taxon>
        <taxon>Bacillariophyta</taxon>
        <taxon>Coscinodiscophyceae</taxon>
        <taxon>Thalassiosirophycidae</taxon>
        <taxon>Thalassiosirales</taxon>
        <taxon>Thalassiosiraceae</taxon>
        <taxon>Thalassiosira</taxon>
    </lineage>
</organism>
<dbReference type="GO" id="GO:0005634">
    <property type="term" value="C:nucleus"/>
    <property type="evidence" value="ECO:0000318"/>
    <property type="project" value="GO_Central"/>
</dbReference>
<dbReference type="CDD" id="cd01763">
    <property type="entry name" value="Ubl_SUMO_like"/>
    <property type="match status" value="1"/>
</dbReference>
<dbReference type="Gene3D" id="3.10.20.90">
    <property type="entry name" value="Phosphatidylinositol 3-kinase Catalytic Subunit, Chain A, domain 1"/>
    <property type="match status" value="1"/>
</dbReference>
<dbReference type="InterPro" id="IPR029071">
    <property type="entry name" value="Ubiquitin-like_domsf"/>
</dbReference>
<dbReference type="AlphaFoldDB" id="B8CGJ5"/>
<dbReference type="SUPFAM" id="SSF54236">
    <property type="entry name" value="Ubiquitin-like"/>
    <property type="match status" value="1"/>
</dbReference>
<dbReference type="PaxDb" id="35128-Thaps12132"/>
<keyword evidence="3" id="KW-1185">Reference proteome</keyword>
<dbReference type="GO" id="GO:0031386">
    <property type="term" value="F:protein tag activity"/>
    <property type="evidence" value="ECO:0000318"/>
    <property type="project" value="GO_Central"/>
</dbReference>
<evidence type="ECO:0000313" key="3">
    <source>
        <dbReference type="Proteomes" id="UP000001449"/>
    </source>
</evidence>
<reference evidence="2 3" key="1">
    <citation type="journal article" date="2004" name="Science">
        <title>The genome of the diatom Thalassiosira pseudonana: ecology, evolution, and metabolism.</title>
        <authorList>
            <person name="Armbrust E.V."/>
            <person name="Berges J.A."/>
            <person name="Bowler C."/>
            <person name="Green B.R."/>
            <person name="Martinez D."/>
            <person name="Putnam N.H."/>
            <person name="Zhou S."/>
            <person name="Allen A.E."/>
            <person name="Apt K.E."/>
            <person name="Bechner M."/>
            <person name="Brzezinski M.A."/>
            <person name="Chaal B.K."/>
            <person name="Chiovitti A."/>
            <person name="Davis A.K."/>
            <person name="Demarest M.S."/>
            <person name="Detter J.C."/>
            <person name="Glavina T."/>
            <person name="Goodstein D."/>
            <person name="Hadi M.Z."/>
            <person name="Hellsten U."/>
            <person name="Hildebrand M."/>
            <person name="Jenkins B.D."/>
            <person name="Jurka J."/>
            <person name="Kapitonov V.V."/>
            <person name="Kroger N."/>
            <person name="Lau W.W."/>
            <person name="Lane T.W."/>
            <person name="Larimer F.W."/>
            <person name="Lippmeier J.C."/>
            <person name="Lucas S."/>
            <person name="Medina M."/>
            <person name="Montsant A."/>
            <person name="Obornik M."/>
            <person name="Parker M.S."/>
            <person name="Palenik B."/>
            <person name="Pazour G.J."/>
            <person name="Richardson P.M."/>
            <person name="Rynearson T.A."/>
            <person name="Saito M.A."/>
            <person name="Schwartz D.C."/>
            <person name="Thamatrakoln K."/>
            <person name="Valentin K."/>
            <person name="Vardi A."/>
            <person name="Wilkerson F.P."/>
            <person name="Rokhsar D.S."/>
        </authorList>
    </citation>
    <scope>NUCLEOTIDE SEQUENCE [LARGE SCALE GENOMIC DNA]</scope>
    <source>
        <strain evidence="2 3">CCMP1335</strain>
    </source>
</reference>
<evidence type="ECO:0000256" key="1">
    <source>
        <dbReference type="SAM" id="MobiDB-lite"/>
    </source>
</evidence>
<accession>B8CGJ5</accession>
<dbReference type="Proteomes" id="UP000001449">
    <property type="component" value="Chromosome 24"/>
</dbReference>
<feature type="region of interest" description="Disordered" evidence="1">
    <location>
        <begin position="452"/>
        <end position="485"/>
    </location>
</feature>
<dbReference type="GeneID" id="7448919"/>
<dbReference type="RefSeq" id="XP_002295270.1">
    <property type="nucleotide sequence ID" value="XM_002295234.1"/>
</dbReference>
<dbReference type="HOGENOM" id="CLU_526303_0_0_1"/>
<feature type="region of interest" description="Disordered" evidence="1">
    <location>
        <begin position="380"/>
        <end position="407"/>
    </location>
</feature>
<dbReference type="KEGG" id="tps:THAPSDRAFT_12132"/>
<dbReference type="OMA" id="TRCVANA"/>
<dbReference type="GO" id="GO:0044389">
    <property type="term" value="F:ubiquitin-like protein ligase binding"/>
    <property type="evidence" value="ECO:0000318"/>
    <property type="project" value="GO_Central"/>
</dbReference>
<name>B8CGJ5_THAPS</name>
<dbReference type="EMBL" id="CM000655">
    <property type="protein sequence ID" value="EED87336.1"/>
    <property type="molecule type" value="Genomic_DNA"/>
</dbReference>